<evidence type="ECO:0000313" key="2">
    <source>
        <dbReference type="Proteomes" id="UP000183206"/>
    </source>
</evidence>
<sequence length="179" mass="19679">MEILAIVAIVTTAWAIVATTLLFWNPIGFPDRGHRLLGVTSDEARKDVVALFGRCGFRSSISFMLCRGHEEKEEVFSRQTLLCDGMTVIHSIPTYARHHYDVRANGASVPTMDPRGSAEAAAGFLRQKGYYAEVVLPPCGPGNVFAFVNSSAFDGWSLTYRLPAWRLTKALAPGGFIKR</sequence>
<proteinExistence type="predicted"/>
<organism evidence="1 2">
    <name type="scientific">Candidatus Nomurabacteria bacterium CG1_02_47_685</name>
    <dbReference type="NCBI Taxonomy" id="1805282"/>
    <lineage>
        <taxon>Bacteria</taxon>
        <taxon>Candidatus Nomuraibacteriota</taxon>
    </lineage>
</organism>
<dbReference type="EMBL" id="MNVO01000062">
    <property type="protein sequence ID" value="OIO31575.1"/>
    <property type="molecule type" value="Genomic_DNA"/>
</dbReference>
<comment type="caution">
    <text evidence="1">The sequence shown here is derived from an EMBL/GenBank/DDBJ whole genome shotgun (WGS) entry which is preliminary data.</text>
</comment>
<protein>
    <submittedName>
        <fullName evidence="1">Uncharacterized protein</fullName>
    </submittedName>
</protein>
<evidence type="ECO:0000313" key="1">
    <source>
        <dbReference type="EMBL" id="OIO31575.1"/>
    </source>
</evidence>
<gene>
    <name evidence="1" type="ORF">AUJ44_04295</name>
</gene>
<accession>A0A1J4VBF8</accession>
<dbReference type="AlphaFoldDB" id="A0A1J4VBF8"/>
<dbReference type="Proteomes" id="UP000183206">
    <property type="component" value="Unassembled WGS sequence"/>
</dbReference>
<name>A0A1J4VBF8_9BACT</name>
<reference evidence="1 2" key="1">
    <citation type="journal article" date="2016" name="Environ. Microbiol.">
        <title>Genomic resolution of a cold subsurface aquifer community provides metabolic insights for novel microbes adapted to high CO concentrations.</title>
        <authorList>
            <person name="Probst A.J."/>
            <person name="Castelle C.J."/>
            <person name="Singh A."/>
            <person name="Brown C.T."/>
            <person name="Anantharaman K."/>
            <person name="Sharon I."/>
            <person name="Hug L.A."/>
            <person name="Burstein D."/>
            <person name="Emerson J.B."/>
            <person name="Thomas B.C."/>
            <person name="Banfield J.F."/>
        </authorList>
    </citation>
    <scope>NUCLEOTIDE SEQUENCE [LARGE SCALE GENOMIC DNA]</scope>
    <source>
        <strain evidence="1">CG1_02_47_685</strain>
    </source>
</reference>